<feature type="compositionally biased region" description="Basic and acidic residues" evidence="1">
    <location>
        <begin position="1"/>
        <end position="13"/>
    </location>
</feature>
<dbReference type="EMBL" id="UYWY01019841">
    <property type="protein sequence ID" value="VDM39494.1"/>
    <property type="molecule type" value="Genomic_DNA"/>
</dbReference>
<organism evidence="3 4">
    <name type="scientific">Toxocara canis</name>
    <name type="common">Canine roundworm</name>
    <dbReference type="NCBI Taxonomy" id="6265"/>
    <lineage>
        <taxon>Eukaryota</taxon>
        <taxon>Metazoa</taxon>
        <taxon>Ecdysozoa</taxon>
        <taxon>Nematoda</taxon>
        <taxon>Chromadorea</taxon>
        <taxon>Rhabditida</taxon>
        <taxon>Spirurina</taxon>
        <taxon>Ascaridomorpha</taxon>
        <taxon>Ascaridoidea</taxon>
        <taxon>Toxocaridae</taxon>
        <taxon>Toxocara</taxon>
    </lineage>
</organism>
<keyword evidence="3" id="KW-1185">Reference proteome</keyword>
<gene>
    <name evidence="2" type="ORF">TCNE_LOCUS8173</name>
</gene>
<sequence length="455" mass="50474">MLKNDMFNDRDKGVPLGEAETAAVTDNSKPEVNGVISPLTAKRLKEDCSNVTTVVLDDLIEASDGTHQPCYAQVPVEQRPIERANVDDTKRSSKESPKTNEKRMERYQESSISDTASAAYAVNEQHQNISSRNVKSLAAQNDDVMSWKRTDNASDMEDITEILFETPSSQTHLHNASAKLPPQKLLKVGTQPQDVATETVAAQSAQNNYAEAFMANVCAVTGIDSSEDESDTDDELETDRRRNSNIAYVELNPVELDERLQQRIVAQKATTFRNSLDSEDENSTISDSNRRFAINPLQKSTAVMHINQTVNLDDGLDDDTDRATNSLGKSEIVDADFASGQSQQLRSANTTEKHDAEKNGYLLNGKVQEGKSTTPLHRPTRMYAISSSSSEEEDVIEKNDNITRLSVKSNGDATIKSRTLNGEIVRVQLAAYTNEHRKFDDGQMFTDDEFSERLV</sequence>
<dbReference type="AlphaFoldDB" id="A0A183UI53"/>
<feature type="region of interest" description="Disordered" evidence="1">
    <location>
        <begin position="1"/>
        <end position="33"/>
    </location>
</feature>
<name>A0A183UI53_TOXCA</name>
<evidence type="ECO:0000313" key="2">
    <source>
        <dbReference type="EMBL" id="VDM39494.1"/>
    </source>
</evidence>
<evidence type="ECO:0000256" key="1">
    <source>
        <dbReference type="SAM" id="MobiDB-lite"/>
    </source>
</evidence>
<protein>
    <submittedName>
        <fullName evidence="4">Glutaredoxin domain-containing protein</fullName>
    </submittedName>
</protein>
<dbReference type="WBParaSite" id="TCNE_0000817301-mRNA-1">
    <property type="protein sequence ID" value="TCNE_0000817301-mRNA-1"/>
    <property type="gene ID" value="TCNE_0000817301"/>
</dbReference>
<feature type="region of interest" description="Disordered" evidence="1">
    <location>
        <begin position="71"/>
        <end position="112"/>
    </location>
</feature>
<evidence type="ECO:0000313" key="4">
    <source>
        <dbReference type="WBParaSite" id="TCNE_0000817301-mRNA-1"/>
    </source>
</evidence>
<reference evidence="4" key="1">
    <citation type="submission" date="2016-06" db="UniProtKB">
        <authorList>
            <consortium name="WormBaseParasite"/>
        </authorList>
    </citation>
    <scope>IDENTIFICATION</scope>
</reference>
<accession>A0A183UI53</accession>
<reference evidence="2 3" key="2">
    <citation type="submission" date="2018-11" db="EMBL/GenBank/DDBJ databases">
        <authorList>
            <consortium name="Pathogen Informatics"/>
        </authorList>
    </citation>
    <scope>NUCLEOTIDE SEQUENCE [LARGE SCALE GENOMIC DNA]</scope>
</reference>
<proteinExistence type="predicted"/>
<dbReference type="Proteomes" id="UP000050794">
    <property type="component" value="Unassembled WGS sequence"/>
</dbReference>
<evidence type="ECO:0000313" key="3">
    <source>
        <dbReference type="Proteomes" id="UP000050794"/>
    </source>
</evidence>
<feature type="compositionally biased region" description="Basic and acidic residues" evidence="1">
    <location>
        <begin position="79"/>
        <end position="108"/>
    </location>
</feature>